<name>A0A7W7I7M8_9ACTN</name>
<comment type="caution">
    <text evidence="6">The sequence shown here is derived from an EMBL/GenBank/DDBJ whole genome shotgun (WGS) entry which is preliminary data.</text>
</comment>
<dbReference type="PANTHER" id="PTHR43132:SF2">
    <property type="entry name" value="ARSENICAL RESISTANCE OPERON REPRESSOR ARSR-RELATED"/>
    <property type="match status" value="1"/>
</dbReference>
<dbReference type="GO" id="GO:0003700">
    <property type="term" value="F:DNA-binding transcription factor activity"/>
    <property type="evidence" value="ECO:0007669"/>
    <property type="project" value="InterPro"/>
</dbReference>
<dbReference type="EMBL" id="JACHMV010000001">
    <property type="protein sequence ID" value="MBB4772031.1"/>
    <property type="molecule type" value="Genomic_DNA"/>
</dbReference>
<reference evidence="8" key="2">
    <citation type="journal article" date="2019" name="Int. J. Syst. Evol. Microbiol.">
        <title>The Global Catalogue of Microorganisms (GCM) 10K type strain sequencing project: providing services to taxonomists for standard genome sequencing and annotation.</title>
        <authorList>
            <consortium name="The Broad Institute Genomics Platform"/>
            <consortium name="The Broad Institute Genome Sequencing Center for Infectious Disease"/>
            <person name="Wu L."/>
            <person name="Ma J."/>
        </authorList>
    </citation>
    <scope>NUCLEOTIDE SEQUENCE [LARGE SCALE GENOMIC DNA]</scope>
    <source>
        <strain evidence="8">JCM 10667</strain>
    </source>
</reference>
<dbReference type="AlphaFoldDB" id="A0A7W7I7M8"/>
<evidence type="ECO:0000313" key="7">
    <source>
        <dbReference type="Proteomes" id="UP000549343"/>
    </source>
</evidence>
<keyword evidence="1" id="KW-0805">Transcription regulation</keyword>
<dbReference type="InterPro" id="IPR036388">
    <property type="entry name" value="WH-like_DNA-bd_sf"/>
</dbReference>
<dbReference type="GO" id="GO:0003677">
    <property type="term" value="F:DNA binding"/>
    <property type="evidence" value="ECO:0007669"/>
    <property type="project" value="UniProtKB-KW"/>
</dbReference>
<dbReference type="EMBL" id="BAAAHD010000001">
    <property type="protein sequence ID" value="GAA0545369.1"/>
    <property type="molecule type" value="Genomic_DNA"/>
</dbReference>
<dbReference type="Proteomes" id="UP000549343">
    <property type="component" value="Unassembled WGS sequence"/>
</dbReference>
<protein>
    <submittedName>
        <fullName evidence="6">DNA-binding transcriptional ArsR family regulator</fullName>
    </submittedName>
</protein>
<dbReference type="PRINTS" id="PR00778">
    <property type="entry name" value="HTHARSR"/>
</dbReference>
<feature type="domain" description="HTH arsR-type" evidence="4">
    <location>
        <begin position="1"/>
        <end position="73"/>
    </location>
</feature>
<dbReference type="Pfam" id="PF12840">
    <property type="entry name" value="HTH_20"/>
    <property type="match status" value="1"/>
</dbReference>
<dbReference type="SUPFAM" id="SSF46785">
    <property type="entry name" value="Winged helix' DNA-binding domain"/>
    <property type="match status" value="1"/>
</dbReference>
<evidence type="ECO:0000256" key="2">
    <source>
        <dbReference type="ARBA" id="ARBA00023125"/>
    </source>
</evidence>
<sequence length="78" mass="8530">MLELFTGGIELTVGTVAERLGIAQPTASQQLALLRRGGLLTSRRDGKQVHYRIDADAVEESLTELQTYLRTCCPPSGR</sequence>
<evidence type="ECO:0000256" key="1">
    <source>
        <dbReference type="ARBA" id="ARBA00023015"/>
    </source>
</evidence>
<gene>
    <name evidence="6" type="ORF">F4557_000449</name>
    <name evidence="5" type="ORF">GCM10009546_04300</name>
</gene>
<keyword evidence="2 6" id="KW-0238">DNA-binding</keyword>
<evidence type="ECO:0000256" key="3">
    <source>
        <dbReference type="ARBA" id="ARBA00023163"/>
    </source>
</evidence>
<evidence type="ECO:0000313" key="5">
    <source>
        <dbReference type="EMBL" id="GAA0545369.1"/>
    </source>
</evidence>
<organism evidence="6 7">
    <name type="scientific">Actinomadura livida</name>
    <dbReference type="NCBI Taxonomy" id="79909"/>
    <lineage>
        <taxon>Bacteria</taxon>
        <taxon>Bacillati</taxon>
        <taxon>Actinomycetota</taxon>
        <taxon>Actinomycetes</taxon>
        <taxon>Streptosporangiales</taxon>
        <taxon>Thermomonosporaceae</taxon>
        <taxon>Actinomadura</taxon>
    </lineage>
</organism>
<accession>A0A7W7I7M8</accession>
<dbReference type="PROSITE" id="PS50987">
    <property type="entry name" value="HTH_ARSR_2"/>
    <property type="match status" value="1"/>
</dbReference>
<evidence type="ECO:0000313" key="8">
    <source>
        <dbReference type="Proteomes" id="UP001501427"/>
    </source>
</evidence>
<dbReference type="InterPro" id="IPR051011">
    <property type="entry name" value="Metal_resp_trans_reg"/>
</dbReference>
<dbReference type="InterPro" id="IPR036390">
    <property type="entry name" value="WH_DNA-bd_sf"/>
</dbReference>
<reference evidence="6 7" key="3">
    <citation type="submission" date="2020-08" db="EMBL/GenBank/DDBJ databases">
        <title>Sequencing the genomes of 1000 actinobacteria strains.</title>
        <authorList>
            <person name="Klenk H.-P."/>
        </authorList>
    </citation>
    <scope>NUCLEOTIDE SEQUENCE [LARGE SCALE GENOMIC DNA]</scope>
    <source>
        <strain evidence="6 7">DSM 44772</strain>
    </source>
</reference>
<dbReference type="Gene3D" id="1.10.10.10">
    <property type="entry name" value="Winged helix-like DNA-binding domain superfamily/Winged helix DNA-binding domain"/>
    <property type="match status" value="1"/>
</dbReference>
<keyword evidence="3" id="KW-0804">Transcription</keyword>
<dbReference type="NCBIfam" id="NF033788">
    <property type="entry name" value="HTH_metalloreg"/>
    <property type="match status" value="1"/>
</dbReference>
<dbReference type="InterPro" id="IPR001845">
    <property type="entry name" value="HTH_ArsR_DNA-bd_dom"/>
</dbReference>
<dbReference type="SMART" id="SM00418">
    <property type="entry name" value="HTH_ARSR"/>
    <property type="match status" value="1"/>
</dbReference>
<dbReference type="PANTHER" id="PTHR43132">
    <property type="entry name" value="ARSENICAL RESISTANCE OPERON REPRESSOR ARSR-RELATED"/>
    <property type="match status" value="1"/>
</dbReference>
<keyword evidence="8" id="KW-1185">Reference proteome</keyword>
<evidence type="ECO:0000259" key="4">
    <source>
        <dbReference type="PROSITE" id="PS50987"/>
    </source>
</evidence>
<evidence type="ECO:0000313" key="6">
    <source>
        <dbReference type="EMBL" id="MBB4772031.1"/>
    </source>
</evidence>
<reference evidence="5" key="1">
    <citation type="journal article" date="2014" name="Int. J. Syst. Evol. Microbiol.">
        <title>Complete genome of a new Firmicutes species belonging to the dominant human colonic microbiota ('Ruminococcus bicirculans') reveals two chromosomes and a selective capacity to utilize plant glucans.</title>
        <authorList>
            <consortium name="NISC Comparative Sequencing Program"/>
            <person name="Wegmann U."/>
            <person name="Louis P."/>
            <person name="Goesmann A."/>
            <person name="Henrissat B."/>
            <person name="Duncan S.H."/>
            <person name="Flint H.J."/>
        </authorList>
    </citation>
    <scope>NUCLEOTIDE SEQUENCE</scope>
    <source>
        <strain evidence="5">JCM 10667</strain>
    </source>
</reference>
<proteinExistence type="predicted"/>
<dbReference type="Proteomes" id="UP001501427">
    <property type="component" value="Unassembled WGS sequence"/>
</dbReference>
<reference evidence="5" key="4">
    <citation type="submission" date="2023-12" db="EMBL/GenBank/DDBJ databases">
        <authorList>
            <person name="Sun Q."/>
            <person name="Inoue M."/>
        </authorList>
    </citation>
    <scope>NUCLEOTIDE SEQUENCE</scope>
    <source>
        <strain evidence="5">JCM 10667</strain>
    </source>
</reference>